<comment type="similarity">
    <text evidence="4 7">Belongs to the glucosamine/galactosamine-6-phosphate isomerase family. 6-phosphogluconolactonase subfamily.</text>
</comment>
<name>A0A1I7FVG1_9BACT</name>
<evidence type="ECO:0000313" key="9">
    <source>
        <dbReference type="EMBL" id="SFU40120.1"/>
    </source>
</evidence>
<keyword evidence="10" id="KW-1185">Reference proteome</keyword>
<gene>
    <name evidence="7" type="primary">pgl</name>
    <name evidence="9" type="ORF">SAMN04487941_0490</name>
</gene>
<dbReference type="Proteomes" id="UP000182491">
    <property type="component" value="Unassembled WGS sequence"/>
</dbReference>
<evidence type="ECO:0000256" key="2">
    <source>
        <dbReference type="ARBA" id="ARBA00002681"/>
    </source>
</evidence>
<evidence type="ECO:0000256" key="7">
    <source>
        <dbReference type="RuleBase" id="RU365095"/>
    </source>
</evidence>
<dbReference type="AlphaFoldDB" id="A0A1I7FVG1"/>
<dbReference type="EMBL" id="FPCA01000001">
    <property type="protein sequence ID" value="SFU40120.1"/>
    <property type="molecule type" value="Genomic_DNA"/>
</dbReference>
<evidence type="ECO:0000256" key="5">
    <source>
        <dbReference type="ARBA" id="ARBA00013198"/>
    </source>
</evidence>
<comment type="pathway">
    <text evidence="3 7">Carbohydrate degradation; pentose phosphate pathway; D-ribulose 5-phosphate from D-glucose 6-phosphate (oxidative stage): step 2/3.</text>
</comment>
<evidence type="ECO:0000313" key="10">
    <source>
        <dbReference type="Proteomes" id="UP000182491"/>
    </source>
</evidence>
<comment type="function">
    <text evidence="2 7">Hydrolysis of 6-phosphogluconolactone to 6-phosphogluconate.</text>
</comment>
<comment type="catalytic activity">
    <reaction evidence="1 7">
        <text>6-phospho-D-glucono-1,5-lactone + H2O = 6-phospho-D-gluconate + H(+)</text>
        <dbReference type="Rhea" id="RHEA:12556"/>
        <dbReference type="ChEBI" id="CHEBI:15377"/>
        <dbReference type="ChEBI" id="CHEBI:15378"/>
        <dbReference type="ChEBI" id="CHEBI:57955"/>
        <dbReference type="ChEBI" id="CHEBI:58759"/>
        <dbReference type="EC" id="3.1.1.31"/>
    </reaction>
</comment>
<dbReference type="Gene3D" id="3.40.50.1360">
    <property type="match status" value="1"/>
</dbReference>
<evidence type="ECO:0000259" key="8">
    <source>
        <dbReference type="Pfam" id="PF01182"/>
    </source>
</evidence>
<dbReference type="PANTHER" id="PTHR11054">
    <property type="entry name" value="6-PHOSPHOGLUCONOLACTONASE"/>
    <property type="match status" value="1"/>
</dbReference>
<dbReference type="InterPro" id="IPR037171">
    <property type="entry name" value="NagB/RpiA_transferase-like"/>
</dbReference>
<dbReference type="GO" id="GO:0006098">
    <property type="term" value="P:pentose-phosphate shunt"/>
    <property type="evidence" value="ECO:0007669"/>
    <property type="project" value="UniProtKB-UniPathway"/>
</dbReference>
<dbReference type="OrthoDB" id="9810967at2"/>
<dbReference type="SUPFAM" id="SSF100950">
    <property type="entry name" value="NagB/RpiA/CoA transferase-like"/>
    <property type="match status" value="1"/>
</dbReference>
<dbReference type="RefSeq" id="WP_068839478.1">
    <property type="nucleotide sequence ID" value="NZ_BMXC01000001.1"/>
</dbReference>
<reference evidence="10" key="1">
    <citation type="submission" date="2016-10" db="EMBL/GenBank/DDBJ databases">
        <authorList>
            <person name="Varghese N."/>
        </authorList>
    </citation>
    <scope>NUCLEOTIDE SEQUENCE [LARGE SCALE GENOMIC DNA]</scope>
    <source>
        <strain evidence="10">DSM 18820</strain>
    </source>
</reference>
<evidence type="ECO:0000256" key="4">
    <source>
        <dbReference type="ARBA" id="ARBA00010662"/>
    </source>
</evidence>
<organism evidence="9 10">
    <name type="scientific">Pontibacter akesuensis</name>
    <dbReference type="NCBI Taxonomy" id="388950"/>
    <lineage>
        <taxon>Bacteria</taxon>
        <taxon>Pseudomonadati</taxon>
        <taxon>Bacteroidota</taxon>
        <taxon>Cytophagia</taxon>
        <taxon>Cytophagales</taxon>
        <taxon>Hymenobacteraceae</taxon>
        <taxon>Pontibacter</taxon>
    </lineage>
</organism>
<evidence type="ECO:0000256" key="6">
    <source>
        <dbReference type="ARBA" id="ARBA00020337"/>
    </source>
</evidence>
<evidence type="ECO:0000256" key="3">
    <source>
        <dbReference type="ARBA" id="ARBA00004961"/>
    </source>
</evidence>
<accession>A0A1I7FVG1</accession>
<proteinExistence type="inferred from homology"/>
<dbReference type="CDD" id="cd01400">
    <property type="entry name" value="6PGL"/>
    <property type="match status" value="1"/>
</dbReference>
<dbReference type="GO" id="GO:0017057">
    <property type="term" value="F:6-phosphogluconolactonase activity"/>
    <property type="evidence" value="ECO:0007669"/>
    <property type="project" value="UniProtKB-UniRule"/>
</dbReference>
<protein>
    <recommendedName>
        <fullName evidence="6 7">6-phosphogluconolactonase</fullName>
        <shortName evidence="7">6PGL</shortName>
        <ecNumber evidence="5 7">3.1.1.31</ecNumber>
    </recommendedName>
</protein>
<keyword evidence="7" id="KW-0378">Hydrolase</keyword>
<evidence type="ECO:0000256" key="1">
    <source>
        <dbReference type="ARBA" id="ARBA00000832"/>
    </source>
</evidence>
<dbReference type="GO" id="GO:0005975">
    <property type="term" value="P:carbohydrate metabolic process"/>
    <property type="evidence" value="ECO:0007669"/>
    <property type="project" value="UniProtKB-UniRule"/>
</dbReference>
<feature type="domain" description="Glucosamine/galactosamine-6-phosphate isomerase" evidence="8">
    <location>
        <begin position="7"/>
        <end position="225"/>
    </location>
</feature>
<dbReference type="InterPro" id="IPR006148">
    <property type="entry name" value="Glc/Gal-6P_isomerase"/>
</dbReference>
<dbReference type="InterPro" id="IPR039104">
    <property type="entry name" value="6PGL"/>
</dbReference>
<dbReference type="NCBIfam" id="TIGR01198">
    <property type="entry name" value="pgl"/>
    <property type="match status" value="1"/>
</dbReference>
<dbReference type="Pfam" id="PF01182">
    <property type="entry name" value="Glucosamine_iso"/>
    <property type="match status" value="1"/>
</dbReference>
<dbReference type="InterPro" id="IPR005900">
    <property type="entry name" value="6-phosphogluconolactonase_DevB"/>
</dbReference>
<sequence>MVHVVEEPTALLRELASFFVTKANEAIAAHGDFNVALSGGNSPKKLYELLASAELSSQVAWDKVNFFFGDERLLPADSPDSNALMVRKALFEPLQIPENQIFQVNTTLPPAQAAQDYAERIQAQFSSADAVFDLVLLGLGDDAHTASLFPGTSVLEEQAAGVKEVYLEQKQVYRITLTAPLINKAKAIAFLVYGASKATAVQQVLEGEKDTHTYPAQLIKGNVHWFLDKEAASLLKK</sequence>
<dbReference type="STRING" id="388950.GCA_001611675_03625"/>
<dbReference type="EC" id="3.1.1.31" evidence="5 7"/>
<dbReference type="UniPathway" id="UPA00115">
    <property type="reaction ID" value="UER00409"/>
</dbReference>
<dbReference type="PANTHER" id="PTHR11054:SF0">
    <property type="entry name" value="6-PHOSPHOGLUCONOLACTONASE"/>
    <property type="match status" value="1"/>
</dbReference>